<dbReference type="RefSeq" id="WP_010899066.1">
    <property type="nucleotide sequence ID" value="NC_002570.2"/>
</dbReference>
<sequence>MVTKDNNKKKQDHQAARELKNQQVKENARHGKHTYSKDTDHL</sequence>
<organism evidence="2 3">
    <name type="scientific">Halalkalibacterium halodurans (strain ATCC BAA-125 / DSM 18197 / FERM 7344 / JCM 9153 / C-125)</name>
    <name type="common">Bacillus halodurans</name>
    <dbReference type="NCBI Taxonomy" id="272558"/>
    <lineage>
        <taxon>Bacteria</taxon>
        <taxon>Bacillati</taxon>
        <taxon>Bacillota</taxon>
        <taxon>Bacilli</taxon>
        <taxon>Bacillales</taxon>
        <taxon>Bacillaceae</taxon>
        <taxon>Halalkalibacterium (ex Joshi et al. 2022)</taxon>
    </lineage>
</organism>
<dbReference type="Proteomes" id="UP000001258">
    <property type="component" value="Chromosome"/>
</dbReference>
<keyword evidence="3" id="KW-1185">Reference proteome</keyword>
<dbReference type="OrthoDB" id="2922782at2"/>
<dbReference type="AlphaFoldDB" id="Q9K8T3"/>
<evidence type="ECO:0000313" key="3">
    <source>
        <dbReference type="Proteomes" id="UP000001258"/>
    </source>
</evidence>
<dbReference type="InterPro" id="IPR025077">
    <property type="entry name" value="DUF3941"/>
</dbReference>
<dbReference type="PIR" id="G84014">
    <property type="entry name" value="G84014"/>
</dbReference>
<evidence type="ECO:0000256" key="1">
    <source>
        <dbReference type="SAM" id="MobiDB-lite"/>
    </source>
</evidence>
<dbReference type="Pfam" id="PF13081">
    <property type="entry name" value="DUF3941"/>
    <property type="match status" value="1"/>
</dbReference>
<reference evidence="2 3" key="1">
    <citation type="journal article" date="2000" name="Nucleic Acids Res.">
        <title>Complete genome sequence of the alkaliphilic bacterium Bacillus halodurans and genomic sequence comparison with Bacillus subtilis.</title>
        <authorList>
            <person name="Takami H."/>
            <person name="Nakasone K."/>
            <person name="Takaki Y."/>
            <person name="Maeno G."/>
            <person name="Sasaki R."/>
            <person name="Masui N."/>
            <person name="Fuji F."/>
            <person name="Hirama C."/>
            <person name="Nakamura Y."/>
            <person name="Ogasawara N."/>
            <person name="Kuhara S."/>
            <person name="Horikoshi K."/>
        </authorList>
    </citation>
    <scope>NUCLEOTIDE SEQUENCE [LARGE SCALE GENOMIC DNA]</scope>
    <source>
        <strain evidence="3">ATCC BAA-125 / DSM 18197 / FERM 7344 / JCM 9153 / C-125</strain>
    </source>
</reference>
<name>Q9K8T3_HALH5</name>
<dbReference type="EMBL" id="BA000004">
    <property type="protein sequence ID" value="BAB06638.1"/>
    <property type="molecule type" value="Genomic_DNA"/>
</dbReference>
<proteinExistence type="predicted"/>
<dbReference type="HOGENOM" id="CLU_211890_0_0_9"/>
<dbReference type="GeneID" id="87598446"/>
<feature type="compositionally biased region" description="Basic and acidic residues" evidence="1">
    <location>
        <begin position="1"/>
        <end position="20"/>
    </location>
</feature>
<feature type="region of interest" description="Disordered" evidence="1">
    <location>
        <begin position="1"/>
        <end position="42"/>
    </location>
</feature>
<protein>
    <submittedName>
        <fullName evidence="2">BH2919 protein</fullName>
    </submittedName>
</protein>
<accession>Q9K8T3</accession>
<evidence type="ECO:0000313" key="2">
    <source>
        <dbReference type="EMBL" id="BAB06638.1"/>
    </source>
</evidence>
<dbReference type="KEGG" id="bha:BH2919"/>
<gene>
    <name evidence="2" type="ordered locus">BH2919</name>
</gene>